<dbReference type="RefSeq" id="WP_369595465.1">
    <property type="nucleotide sequence ID" value="NZ_CP045835.1"/>
</dbReference>
<dbReference type="PROSITE" id="PS51257">
    <property type="entry name" value="PROKAR_LIPOPROTEIN"/>
    <property type="match status" value="1"/>
</dbReference>
<evidence type="ECO:0000313" key="3">
    <source>
        <dbReference type="Proteomes" id="UP000373269"/>
    </source>
</evidence>
<evidence type="ECO:0000256" key="1">
    <source>
        <dbReference type="SAM" id="SignalP"/>
    </source>
</evidence>
<protein>
    <submittedName>
        <fullName evidence="2">DUF3221 domain-containing protein</fullName>
    </submittedName>
</protein>
<evidence type="ECO:0000313" key="2">
    <source>
        <dbReference type="EMBL" id="QGG51274.1"/>
    </source>
</evidence>
<reference evidence="2 3" key="1">
    <citation type="submission" date="2019-11" db="EMBL/GenBank/DDBJ databases">
        <title>Whole Genome Sequencing and Comparative Genomic Analyses of Lysinibacillus pakistanensis LZH-9, a Halotolerant Strain with Excellent COD Removal Capability.</title>
        <authorList>
            <person name="Zhou H."/>
        </authorList>
    </citation>
    <scope>NUCLEOTIDE SEQUENCE [LARGE SCALE GENOMIC DNA]</scope>
    <source>
        <strain evidence="2 3">LZH-9</strain>
    </source>
</reference>
<feature type="signal peptide" evidence="1">
    <location>
        <begin position="1"/>
        <end position="20"/>
    </location>
</feature>
<sequence length="303" mass="34238">MKKIILACMIILILASCGTANGTKNKRSSATMEGYITAAEDGRYLVVSNNPVYLNNSNPQFVNALWVSTTMKLAVGDYVKVWAGAINESYPGQTRTDKIEIVPSKLNSTLSTNEVLSKVAKNLEYNPIITNIKFDAKKDIWTLHYKIDIAANDTLVGMVIQDQKPISLGQPIYEQPPQLAFAINEEEQLSLYLQQYSWTYTDIKTGEKKQKEHETPLSNIQASFNEAIPLQKPEKVKLMTNDLDILHSEIVFLDEQMNKVEKIINEDGSYPIGTYYMHVKVQFEQGTATYMDTIQFKESSLNF</sequence>
<proteinExistence type="predicted"/>
<feature type="chain" id="PRO_5047112693" evidence="1">
    <location>
        <begin position="21"/>
        <end position="303"/>
    </location>
</feature>
<keyword evidence="1" id="KW-0732">Signal</keyword>
<organism evidence="2 3">
    <name type="scientific">Lysinibacillus pakistanensis</name>
    <dbReference type="NCBI Taxonomy" id="759811"/>
    <lineage>
        <taxon>Bacteria</taxon>
        <taxon>Bacillati</taxon>
        <taxon>Bacillota</taxon>
        <taxon>Bacilli</taxon>
        <taxon>Bacillales</taxon>
        <taxon>Bacillaceae</taxon>
        <taxon>Lysinibacillus</taxon>
    </lineage>
</organism>
<accession>A0ABX6D9N0</accession>
<name>A0ABX6D9N0_9BACI</name>
<gene>
    <name evidence="2" type="ORF">GDS87_09995</name>
</gene>
<dbReference type="InterPro" id="IPR012340">
    <property type="entry name" value="NA-bd_OB-fold"/>
</dbReference>
<dbReference type="Gene3D" id="2.40.50.140">
    <property type="entry name" value="Nucleic acid-binding proteins"/>
    <property type="match status" value="1"/>
</dbReference>
<dbReference type="InterPro" id="IPR021598">
    <property type="entry name" value="DUF3221"/>
</dbReference>
<keyword evidence="3" id="KW-1185">Reference proteome</keyword>
<dbReference type="EMBL" id="CP045835">
    <property type="protein sequence ID" value="QGG51274.1"/>
    <property type="molecule type" value="Genomic_DNA"/>
</dbReference>
<dbReference type="Proteomes" id="UP000373269">
    <property type="component" value="Chromosome"/>
</dbReference>
<dbReference type="Pfam" id="PF11518">
    <property type="entry name" value="DUF3221"/>
    <property type="match status" value="1"/>
</dbReference>